<evidence type="ECO:0000259" key="2">
    <source>
        <dbReference type="Pfam" id="PF02617"/>
    </source>
</evidence>
<dbReference type="NCBIfam" id="NF000668">
    <property type="entry name" value="PRK00033.1-1"/>
    <property type="match status" value="1"/>
</dbReference>
<reference evidence="3" key="1">
    <citation type="submission" date="2023-01" db="EMBL/GenBank/DDBJ databases">
        <title>The diversity of Class Acidimicrobiia in South China Sea sediment environments and the proposal of Iamia marina sp. nov., a novel species of the genus Iamia.</title>
        <authorList>
            <person name="He Y."/>
            <person name="Tian X."/>
        </authorList>
    </citation>
    <scope>NUCLEOTIDE SEQUENCE</scope>
    <source>
        <strain evidence="3">DSM 19957</strain>
    </source>
</reference>
<protein>
    <recommendedName>
        <fullName evidence="1">ATP-dependent Clp protease adapter protein ClpS</fullName>
    </recommendedName>
</protein>
<keyword evidence="4" id="KW-1185">Reference proteome</keyword>
<dbReference type="KEGG" id="ima:PO878_00380"/>
<dbReference type="GO" id="GO:0008233">
    <property type="term" value="F:peptidase activity"/>
    <property type="evidence" value="ECO:0007669"/>
    <property type="project" value="UniProtKB-KW"/>
</dbReference>
<sequence length="99" mass="11427">MSTTEVAPLEVLEPSTDEDAEVDRPWQVVVWDDPVNLMQYVAWVFRKLFGYSKAKADHLMLQVHHEGRAIVSSGPREKAELDVFRLHEHGLWATMEKQP</sequence>
<dbReference type="HAMAP" id="MF_00302">
    <property type="entry name" value="ClpS"/>
    <property type="match status" value="1"/>
</dbReference>
<dbReference type="AlphaFoldDB" id="A0AAF0BRR7"/>
<evidence type="ECO:0000256" key="1">
    <source>
        <dbReference type="HAMAP-Rule" id="MF_00302"/>
    </source>
</evidence>
<dbReference type="GO" id="GO:0030163">
    <property type="term" value="P:protein catabolic process"/>
    <property type="evidence" value="ECO:0007669"/>
    <property type="project" value="InterPro"/>
</dbReference>
<dbReference type="EMBL" id="CP116942">
    <property type="protein sequence ID" value="WCO67176.1"/>
    <property type="molecule type" value="Genomic_DNA"/>
</dbReference>
<dbReference type="Gene3D" id="3.30.1390.10">
    <property type="match status" value="1"/>
</dbReference>
<dbReference type="GO" id="GO:0006508">
    <property type="term" value="P:proteolysis"/>
    <property type="evidence" value="ECO:0007669"/>
    <property type="project" value="UniProtKB-UniRule"/>
</dbReference>
<comment type="function">
    <text evidence="1">Involved in the modulation of the specificity of the ClpAP-mediated ATP-dependent protein degradation.</text>
</comment>
<comment type="similarity">
    <text evidence="1">Belongs to the ClpS family.</text>
</comment>
<organism evidence="3 4">
    <name type="scientific">Iamia majanohamensis</name>
    <dbReference type="NCBI Taxonomy" id="467976"/>
    <lineage>
        <taxon>Bacteria</taxon>
        <taxon>Bacillati</taxon>
        <taxon>Actinomycetota</taxon>
        <taxon>Acidimicrobiia</taxon>
        <taxon>Acidimicrobiales</taxon>
        <taxon>Iamiaceae</taxon>
        <taxon>Iamia</taxon>
    </lineage>
</organism>
<dbReference type="InterPro" id="IPR003769">
    <property type="entry name" value="ClpS_core"/>
</dbReference>
<dbReference type="Pfam" id="PF02617">
    <property type="entry name" value="ClpS"/>
    <property type="match status" value="1"/>
</dbReference>
<dbReference type="InterPro" id="IPR022935">
    <property type="entry name" value="ClpS"/>
</dbReference>
<accession>A0AAF0BRR7</accession>
<evidence type="ECO:0000313" key="4">
    <source>
        <dbReference type="Proteomes" id="UP001216390"/>
    </source>
</evidence>
<dbReference type="Proteomes" id="UP001216390">
    <property type="component" value="Chromosome"/>
</dbReference>
<dbReference type="InterPro" id="IPR014719">
    <property type="entry name" value="Ribosomal_bL12_C/ClpS-like"/>
</dbReference>
<keyword evidence="3" id="KW-0645">Protease</keyword>
<evidence type="ECO:0000313" key="3">
    <source>
        <dbReference type="EMBL" id="WCO67176.1"/>
    </source>
</evidence>
<gene>
    <name evidence="1 3" type="primary">clpS</name>
    <name evidence="3" type="ORF">PO878_00380</name>
</gene>
<name>A0AAF0BRR7_9ACTN</name>
<keyword evidence="3" id="KW-0378">Hydrolase</keyword>
<feature type="domain" description="Adaptor protein ClpS core" evidence="2">
    <location>
        <begin position="23"/>
        <end position="94"/>
    </location>
</feature>
<comment type="subunit">
    <text evidence="1">Binds to the N-terminal domain of the chaperone ClpA.</text>
</comment>
<proteinExistence type="inferred from homology"/>
<dbReference type="SUPFAM" id="SSF54736">
    <property type="entry name" value="ClpS-like"/>
    <property type="match status" value="1"/>
</dbReference>
<dbReference type="PANTHER" id="PTHR33473:SF19">
    <property type="entry name" value="ATP-DEPENDENT CLP PROTEASE ADAPTER PROTEIN CLPS"/>
    <property type="match status" value="1"/>
</dbReference>
<dbReference type="RefSeq" id="WP_272736698.1">
    <property type="nucleotide sequence ID" value="NZ_CP116942.1"/>
</dbReference>
<dbReference type="PANTHER" id="PTHR33473">
    <property type="entry name" value="ATP-DEPENDENT CLP PROTEASE ADAPTER PROTEIN CLPS1, CHLOROPLASTIC"/>
    <property type="match status" value="1"/>
</dbReference>